<evidence type="ECO:0000313" key="10">
    <source>
        <dbReference type="Proteomes" id="UP000650616"/>
    </source>
</evidence>
<keyword evidence="3 5" id="KW-1005">Bacterial flagellum biogenesis</keyword>
<feature type="compositionally biased region" description="Low complexity" evidence="6">
    <location>
        <begin position="239"/>
        <end position="256"/>
    </location>
</feature>
<keyword evidence="9" id="KW-0969">Cilium</keyword>
<evidence type="ECO:0000256" key="1">
    <source>
        <dbReference type="ARBA" id="ARBA00010577"/>
    </source>
</evidence>
<proteinExistence type="inferred from homology"/>
<evidence type="ECO:0000256" key="4">
    <source>
        <dbReference type="ARBA" id="ARBA00024746"/>
    </source>
</evidence>
<comment type="function">
    <text evidence="4 5">Required for flagellar hook formation. May act as a scaffolding protein.</text>
</comment>
<dbReference type="EMBL" id="LIWG01000006">
    <property type="protein sequence ID" value="MBE3608181.1"/>
    <property type="molecule type" value="Genomic_DNA"/>
</dbReference>
<feature type="region of interest" description="Disordered" evidence="6">
    <location>
        <begin position="239"/>
        <end position="262"/>
    </location>
</feature>
<organism evidence="9 10">
    <name type="scientific">Campylobacter californiensis</name>
    <dbReference type="NCBI Taxonomy" id="1032243"/>
    <lineage>
        <taxon>Bacteria</taxon>
        <taxon>Pseudomonadati</taxon>
        <taxon>Campylobacterota</taxon>
        <taxon>Epsilonproteobacteria</taxon>
        <taxon>Campylobacterales</taxon>
        <taxon>Campylobacteraceae</taxon>
        <taxon>Campylobacter</taxon>
    </lineage>
</organism>
<dbReference type="Pfam" id="PF03963">
    <property type="entry name" value="FlgD"/>
    <property type="match status" value="1"/>
</dbReference>
<feature type="domain" description="FlgD/Vpr Ig-like" evidence="7">
    <location>
        <begin position="112"/>
        <end position="189"/>
    </location>
</feature>
<dbReference type="Pfam" id="PF13860">
    <property type="entry name" value="FlgD_ig"/>
    <property type="match status" value="1"/>
</dbReference>
<name>A0AAW3ZVW5_9BACT</name>
<reference evidence="9 10" key="1">
    <citation type="submission" date="2015-08" db="EMBL/GenBank/DDBJ databases">
        <title>Comparative genomics of the Campylobacter concisus group.</title>
        <authorList>
            <person name="Yee E."/>
            <person name="Chapman M.H."/>
            <person name="Huynh S."/>
            <person name="Bono J.L."/>
            <person name="On S.L."/>
            <person name="St Leger J."/>
            <person name="Foster G."/>
            <person name="Parker C.T."/>
            <person name="Miller W.G."/>
        </authorList>
    </citation>
    <scope>NUCLEOTIDE SEQUENCE [LARGE SCALE GENOMIC DNA]</scope>
    <source>
        <strain evidence="9 10">RM9337</strain>
    </source>
</reference>
<gene>
    <name evidence="8" type="ORF">CCAL12919_06505</name>
    <name evidence="9" type="ORF">CCAL9337_05500</name>
</gene>
<comment type="caution">
    <text evidence="9">The sequence shown here is derived from an EMBL/GenBank/DDBJ whole genome shotgun (WGS) entry which is preliminary data.</text>
</comment>
<keyword evidence="9" id="KW-0966">Cell projection</keyword>
<reference evidence="8 11" key="2">
    <citation type="submission" date="2020-10" db="EMBL/GenBank/DDBJ databases">
        <title>Campylobacter californiensis sp. nov. isolated from cattle and feral swine in California.</title>
        <authorList>
            <person name="Miller W.G."/>
        </authorList>
    </citation>
    <scope>NUCLEOTIDE SEQUENCE [LARGE SCALE GENOMIC DNA]</scope>
    <source>
        <strain evidence="8 11">RM12919</strain>
    </source>
</reference>
<keyword evidence="9" id="KW-0282">Flagellum</keyword>
<dbReference type="GO" id="GO:0044781">
    <property type="term" value="P:bacterial-type flagellum organization"/>
    <property type="evidence" value="ECO:0007669"/>
    <property type="project" value="UniProtKB-UniRule"/>
</dbReference>
<comment type="similarity">
    <text evidence="1 5">Belongs to the FlgD family.</text>
</comment>
<dbReference type="AlphaFoldDB" id="A0AAW3ZVW5"/>
<evidence type="ECO:0000313" key="11">
    <source>
        <dbReference type="Proteomes" id="UP001318760"/>
    </source>
</evidence>
<accession>A0AAW3ZVW5</accession>
<evidence type="ECO:0000256" key="2">
    <source>
        <dbReference type="ARBA" id="ARBA00016013"/>
    </source>
</evidence>
<dbReference type="NCBIfam" id="NF009452">
    <property type="entry name" value="PRK12812.1"/>
    <property type="match status" value="1"/>
</dbReference>
<evidence type="ECO:0000256" key="6">
    <source>
        <dbReference type="SAM" id="MobiDB-lite"/>
    </source>
</evidence>
<keyword evidence="10" id="KW-1185">Reference proteome</keyword>
<dbReference type="Gene3D" id="2.60.40.4070">
    <property type="match status" value="1"/>
</dbReference>
<evidence type="ECO:0000313" key="9">
    <source>
        <dbReference type="EMBL" id="MBE3608181.1"/>
    </source>
</evidence>
<dbReference type="InterPro" id="IPR025965">
    <property type="entry name" value="FlgD/Vpr_Ig-like"/>
</dbReference>
<dbReference type="RefSeq" id="WP_169938544.1">
    <property type="nucleotide sequence ID" value="NZ_CP012545.1"/>
</dbReference>
<protein>
    <recommendedName>
        <fullName evidence="2 5">Basal-body rod modification protein FlgD</fullName>
    </recommendedName>
</protein>
<evidence type="ECO:0000313" key="8">
    <source>
        <dbReference type="EMBL" id="MBE2986775.1"/>
    </source>
</evidence>
<evidence type="ECO:0000256" key="5">
    <source>
        <dbReference type="RuleBase" id="RU362076"/>
    </source>
</evidence>
<evidence type="ECO:0000259" key="7">
    <source>
        <dbReference type="Pfam" id="PF13860"/>
    </source>
</evidence>
<evidence type="ECO:0000256" key="3">
    <source>
        <dbReference type="ARBA" id="ARBA00022795"/>
    </source>
</evidence>
<sequence length="283" mass="30202">MASVADVQTQFTADKIQAKKDAAKLASADGTNPGSQLDKDAFLKLLLTELQYQDPTSPMDTEKMLTQTSQLATLEMQENTNSTMKELVSQLQANSSMYALSALGKMANIGTDRVSVTEETVNLTIPIYFPSNATGGTLSITDSNGNVVRTESIGSQNAGTNTFNWNLITNSGTKAGTGTYAVKVNYTDSEGNAKTATYGSYPVEAVKFIDGKAQVKIAGEYISADDVSEYYEEVNLNNKQTNTSSSSTNNQTPKQSVAESALATENALADEAEAEYNALLNRG</sequence>
<dbReference type="InterPro" id="IPR005648">
    <property type="entry name" value="FlgD"/>
</dbReference>
<dbReference type="Proteomes" id="UP000650616">
    <property type="component" value="Unassembled WGS sequence"/>
</dbReference>
<dbReference type="Proteomes" id="UP001318760">
    <property type="component" value="Unassembled WGS sequence"/>
</dbReference>
<dbReference type="Gene3D" id="2.30.30.910">
    <property type="match status" value="1"/>
</dbReference>
<dbReference type="EMBL" id="JADBHS010000011">
    <property type="protein sequence ID" value="MBE2986775.1"/>
    <property type="molecule type" value="Genomic_DNA"/>
</dbReference>